<dbReference type="InterPro" id="IPR010140">
    <property type="entry name" value="Histidinol_P_phosphatase_HisJ"/>
</dbReference>
<evidence type="ECO:0000256" key="6">
    <source>
        <dbReference type="ARBA" id="ARBA00023102"/>
    </source>
</evidence>
<dbReference type="SUPFAM" id="SSF89550">
    <property type="entry name" value="PHP domain-like"/>
    <property type="match status" value="1"/>
</dbReference>
<evidence type="ECO:0000256" key="2">
    <source>
        <dbReference type="ARBA" id="ARBA00009152"/>
    </source>
</evidence>
<evidence type="ECO:0000313" key="9">
    <source>
        <dbReference type="EMBL" id="VAY87478.1"/>
    </source>
</evidence>
<dbReference type="EC" id="3.1.3.15" evidence="3"/>
<dbReference type="NCBIfam" id="TIGR01856">
    <property type="entry name" value="hisJ_fam"/>
    <property type="match status" value="1"/>
</dbReference>
<evidence type="ECO:0000256" key="3">
    <source>
        <dbReference type="ARBA" id="ARBA00013085"/>
    </source>
</evidence>
<accession>A0A3B1E7A7</accession>
<reference evidence="9" key="1">
    <citation type="submission" date="2018-10" db="EMBL/GenBank/DDBJ databases">
        <authorList>
            <person name="Aoki K."/>
        </authorList>
    </citation>
    <scope>NUCLEOTIDE SEQUENCE</scope>
</reference>
<feature type="domain" description="PHP" evidence="8">
    <location>
        <begin position="4"/>
        <end position="191"/>
    </location>
</feature>
<keyword evidence="4" id="KW-0028">Amino-acid biosynthesis</keyword>
<dbReference type="Gene3D" id="3.20.20.140">
    <property type="entry name" value="Metal-dependent hydrolases"/>
    <property type="match status" value="1"/>
</dbReference>
<evidence type="ECO:0000256" key="5">
    <source>
        <dbReference type="ARBA" id="ARBA00022801"/>
    </source>
</evidence>
<gene>
    <name evidence="9" type="ORF">MNB_ARC-1_409</name>
</gene>
<evidence type="ECO:0000259" key="8">
    <source>
        <dbReference type="Pfam" id="PF02811"/>
    </source>
</evidence>
<keyword evidence="6" id="KW-0368">Histidine biosynthesis</keyword>
<dbReference type="InterPro" id="IPR004013">
    <property type="entry name" value="PHP_dom"/>
</dbReference>
<evidence type="ECO:0000256" key="7">
    <source>
        <dbReference type="ARBA" id="ARBA00049158"/>
    </source>
</evidence>
<protein>
    <recommendedName>
        <fullName evidence="3">histidinol-phosphatase</fullName>
        <ecNumber evidence="3">3.1.3.15</ecNumber>
    </recommendedName>
</protein>
<dbReference type="GO" id="GO:0005737">
    <property type="term" value="C:cytoplasm"/>
    <property type="evidence" value="ECO:0007669"/>
    <property type="project" value="TreeGrafter"/>
</dbReference>
<keyword evidence="5 9" id="KW-0378">Hydrolase</keyword>
<dbReference type="PANTHER" id="PTHR21039:SF0">
    <property type="entry name" value="HISTIDINOL-PHOSPHATASE"/>
    <property type="match status" value="1"/>
</dbReference>
<dbReference type="InterPro" id="IPR016195">
    <property type="entry name" value="Pol/histidinol_Pase-like"/>
</dbReference>
<proteinExistence type="inferred from homology"/>
<dbReference type="UniPathway" id="UPA00031">
    <property type="reaction ID" value="UER00013"/>
</dbReference>
<comment type="similarity">
    <text evidence="2">Belongs to the PHP hydrolase family. HisK subfamily.</text>
</comment>
<sequence length="261" mass="30592">MRIDLHNHTTLCNHATGTMENYVKKAIELGIDTFGFSCHAPMIFEPKYRMTLEQSKIYEKNVLFLKNKYKKDIEILLAYEVDFMFNSKYIEKSILNAKVDYLIGSVHFIDKWGFDNPEFIGKYKEKDIDQIWDDYFKTISKMVKTGYFHIVGHLDLIKIFKYLPKQDITSLALQTMRDIKKSGMVLEINSSGFRKPIKEQYPSYDLLKLAYYLDIPITFGSDAHAIEQIGYKSTEIKNLAKEIGFKQCTIFRDRIPEKIVL</sequence>
<dbReference type="AlphaFoldDB" id="A0A3B1E7A7"/>
<dbReference type="NCBIfam" id="NF005596">
    <property type="entry name" value="PRK07328.1"/>
    <property type="match status" value="1"/>
</dbReference>
<dbReference type="GO" id="GO:0004401">
    <property type="term" value="F:histidinol-phosphatase activity"/>
    <property type="evidence" value="ECO:0007669"/>
    <property type="project" value="UniProtKB-EC"/>
</dbReference>
<dbReference type="EMBL" id="UOYO01000026">
    <property type="protein sequence ID" value="VAY87478.1"/>
    <property type="molecule type" value="Genomic_DNA"/>
</dbReference>
<comment type="pathway">
    <text evidence="1">Amino-acid biosynthesis; L-histidine biosynthesis; L-histidine from 5-phospho-alpha-D-ribose 1-diphosphate: step 8/9.</text>
</comment>
<evidence type="ECO:0000256" key="1">
    <source>
        <dbReference type="ARBA" id="ARBA00004970"/>
    </source>
</evidence>
<name>A0A3B1E7A7_9ZZZZ</name>
<dbReference type="Pfam" id="PF02811">
    <property type="entry name" value="PHP"/>
    <property type="match status" value="1"/>
</dbReference>
<evidence type="ECO:0000256" key="4">
    <source>
        <dbReference type="ARBA" id="ARBA00022605"/>
    </source>
</evidence>
<dbReference type="GO" id="GO:0000105">
    <property type="term" value="P:L-histidine biosynthetic process"/>
    <property type="evidence" value="ECO:0007669"/>
    <property type="project" value="UniProtKB-UniPathway"/>
</dbReference>
<dbReference type="Pfam" id="PF13263">
    <property type="entry name" value="PHP_C"/>
    <property type="match status" value="1"/>
</dbReference>
<dbReference type="PANTHER" id="PTHR21039">
    <property type="entry name" value="HISTIDINOL PHOSPHATASE-RELATED"/>
    <property type="match status" value="1"/>
</dbReference>
<comment type="catalytic activity">
    <reaction evidence="7">
        <text>L-histidinol phosphate + H2O = L-histidinol + phosphate</text>
        <dbReference type="Rhea" id="RHEA:14465"/>
        <dbReference type="ChEBI" id="CHEBI:15377"/>
        <dbReference type="ChEBI" id="CHEBI:43474"/>
        <dbReference type="ChEBI" id="CHEBI:57699"/>
        <dbReference type="ChEBI" id="CHEBI:57980"/>
        <dbReference type="EC" id="3.1.3.15"/>
    </reaction>
</comment>
<dbReference type="CDD" id="cd12110">
    <property type="entry name" value="PHP_HisPPase_Hisj_like"/>
    <property type="match status" value="1"/>
</dbReference>
<organism evidence="9">
    <name type="scientific">hydrothermal vent metagenome</name>
    <dbReference type="NCBI Taxonomy" id="652676"/>
    <lineage>
        <taxon>unclassified sequences</taxon>
        <taxon>metagenomes</taxon>
        <taxon>ecological metagenomes</taxon>
    </lineage>
</organism>